<dbReference type="PRINTS" id="PR00011">
    <property type="entry name" value="EGFLAMININ"/>
</dbReference>
<dbReference type="PROSITE" id="PS00010">
    <property type="entry name" value="ASX_HYDROXYL"/>
    <property type="match status" value="8"/>
</dbReference>
<feature type="domain" description="EGF-like" evidence="13">
    <location>
        <begin position="1108"/>
        <end position="1144"/>
    </location>
</feature>
<comment type="caution">
    <text evidence="12">Lacks conserved residue(s) required for the propagation of feature annotation.</text>
</comment>
<dbReference type="GO" id="GO:0016020">
    <property type="term" value="C:membrane"/>
    <property type="evidence" value="ECO:0007669"/>
    <property type="project" value="UniProtKB-SubCell"/>
</dbReference>
<dbReference type="PROSITE" id="PS50026">
    <property type="entry name" value="EGF_3"/>
    <property type="match status" value="8"/>
</dbReference>
<evidence type="ECO:0000256" key="1">
    <source>
        <dbReference type="ARBA" id="ARBA00004479"/>
    </source>
</evidence>
<dbReference type="AlphaFoldDB" id="A0A7M7MYS9"/>
<comment type="subcellular location">
    <subcellularLocation>
        <location evidence="1">Membrane</location>
        <topology evidence="1">Single-pass type I membrane protein</topology>
    </subcellularLocation>
</comment>
<feature type="disulfide bond" evidence="12">
    <location>
        <begin position="1096"/>
        <end position="1105"/>
    </location>
</feature>
<evidence type="ECO:0000256" key="3">
    <source>
        <dbReference type="ARBA" id="ARBA00022536"/>
    </source>
</evidence>
<dbReference type="FunFam" id="2.10.25.10:FF:000143">
    <property type="entry name" value="Protein crumbs 1"/>
    <property type="match status" value="3"/>
</dbReference>
<evidence type="ECO:0000256" key="8">
    <source>
        <dbReference type="ARBA" id="ARBA00022989"/>
    </source>
</evidence>
<dbReference type="Pfam" id="PF12661">
    <property type="entry name" value="hEGF"/>
    <property type="match status" value="2"/>
</dbReference>
<dbReference type="SMART" id="SM00179">
    <property type="entry name" value="EGF_CA"/>
    <property type="match status" value="8"/>
</dbReference>
<name>A0A7M7MYS9_STRPU</name>
<dbReference type="InterPro" id="IPR018097">
    <property type="entry name" value="EGF_Ca-bd_CS"/>
</dbReference>
<dbReference type="InterPro" id="IPR011651">
    <property type="entry name" value="Notch_ligand_N"/>
</dbReference>
<evidence type="ECO:0000256" key="7">
    <source>
        <dbReference type="ARBA" id="ARBA00022837"/>
    </source>
</evidence>
<dbReference type="PANTHER" id="PTHR12916">
    <property type="entry name" value="CYTOCHROME C OXIDASE POLYPEPTIDE VIC-2"/>
    <property type="match status" value="1"/>
</dbReference>
<dbReference type="GO" id="GO:0005509">
    <property type="term" value="F:calcium ion binding"/>
    <property type="evidence" value="ECO:0007669"/>
    <property type="project" value="InterPro"/>
</dbReference>
<dbReference type="RefSeq" id="XP_030828145.1">
    <property type="nucleotide sequence ID" value="XM_030972285.1"/>
</dbReference>
<feature type="disulfide bond" evidence="12">
    <location>
        <begin position="285"/>
        <end position="294"/>
    </location>
</feature>
<dbReference type="InterPro" id="IPR000152">
    <property type="entry name" value="EGF-type_Asp/Asn_hydroxyl_site"/>
</dbReference>
<dbReference type="FunFam" id="2.10.25.10:FF:000006">
    <property type="entry name" value="Versican core protein-like isoform 1"/>
    <property type="match status" value="2"/>
</dbReference>
<keyword evidence="9" id="KW-0472">Membrane</keyword>
<keyword evidence="10 12" id="KW-1015">Disulfide bond</keyword>
<dbReference type="EnsemblMetazoa" id="XM_030972285">
    <property type="protein sequence ID" value="XP_030828145"/>
    <property type="gene ID" value="LOC100889133"/>
</dbReference>
<dbReference type="KEGG" id="spu:100889133"/>
<dbReference type="PANTHER" id="PTHR12916:SF9">
    <property type="entry name" value="NEUROGENIC LOCUS NOTCH HOMOLOG PROTEIN 1-RELATED"/>
    <property type="match status" value="1"/>
</dbReference>
<keyword evidence="15" id="KW-1185">Reference proteome</keyword>
<dbReference type="Pfam" id="PF07657">
    <property type="entry name" value="MNNL"/>
    <property type="match status" value="4"/>
</dbReference>
<reference evidence="14" key="2">
    <citation type="submission" date="2021-01" db="UniProtKB">
        <authorList>
            <consortium name="EnsemblMetazoa"/>
        </authorList>
    </citation>
    <scope>IDENTIFICATION</scope>
</reference>
<feature type="domain" description="EGF-like" evidence="13">
    <location>
        <begin position="504"/>
        <end position="540"/>
    </location>
</feature>
<evidence type="ECO:0000256" key="12">
    <source>
        <dbReference type="PROSITE-ProRule" id="PRU00076"/>
    </source>
</evidence>
<keyword evidence="4" id="KW-0812">Transmembrane</keyword>
<keyword evidence="7" id="KW-0106">Calcium</keyword>
<dbReference type="SUPFAM" id="SSF57196">
    <property type="entry name" value="EGF/Laminin"/>
    <property type="match status" value="8"/>
</dbReference>
<dbReference type="FunFam" id="2.10.25.10:FF:000472">
    <property type="entry name" value="Uncharacterized protein, isoform A"/>
    <property type="match status" value="1"/>
</dbReference>
<dbReference type="Gene3D" id="2.10.25.140">
    <property type="match status" value="4"/>
</dbReference>
<evidence type="ECO:0000259" key="13">
    <source>
        <dbReference type="PROSITE" id="PS50026"/>
    </source>
</evidence>
<evidence type="ECO:0000313" key="14">
    <source>
        <dbReference type="EnsemblMetazoa" id="XP_030828145"/>
    </source>
</evidence>
<dbReference type="CDD" id="cd00054">
    <property type="entry name" value="EGF_CA"/>
    <property type="match status" value="8"/>
</dbReference>
<dbReference type="GeneID" id="100889133"/>
<feature type="disulfide bond" evidence="12">
    <location>
        <begin position="247"/>
        <end position="256"/>
    </location>
</feature>
<evidence type="ECO:0000256" key="2">
    <source>
        <dbReference type="ARBA" id="ARBA00022473"/>
    </source>
</evidence>
<keyword evidence="5" id="KW-0732">Signal</keyword>
<feature type="domain" description="EGF-like" evidence="13">
    <location>
        <begin position="259"/>
        <end position="295"/>
    </location>
</feature>
<keyword evidence="3 12" id="KW-0245">EGF-like domain</keyword>
<keyword evidence="11" id="KW-0325">Glycoprotein</keyword>
<keyword evidence="6" id="KW-0677">Repeat</keyword>
<dbReference type="GO" id="GO:0005112">
    <property type="term" value="F:Notch binding"/>
    <property type="evidence" value="ECO:0000318"/>
    <property type="project" value="GO_Central"/>
</dbReference>
<evidence type="ECO:0000256" key="10">
    <source>
        <dbReference type="ARBA" id="ARBA00023157"/>
    </source>
</evidence>
<dbReference type="Gene3D" id="2.10.25.10">
    <property type="entry name" value="Laminin"/>
    <property type="match status" value="8"/>
</dbReference>
<protein>
    <recommendedName>
        <fullName evidence="13">EGF-like domain-containing protein</fullName>
    </recommendedName>
</protein>
<dbReference type="InterPro" id="IPR001774">
    <property type="entry name" value="DSL"/>
</dbReference>
<sequence>MELLFRIALSCVSLSMVAGVTMIQLSLLSYHNPASRLSGGDCCDAGASGGCRDKCDNRFEICVSRSGSDVDMTLCSFFSANTTKLVDNSDEITFPTSLLMQDGSSLPNPLTISIPDAWGGVRFKVRVWDVDVVGEQEVDILTKNINYYPDPNLAYTVQWRPTLSGTGDGKLKTGMRVYCGDGYFGPRCHVYCTDSATYTCEPFTGKKLCVPGWGGIECDEDIAECASSPCQQGGACIDLVNSYRCECIPGTFGTLCENNHNNCTSVECQNGGTCQDQLNDFQCTCTENFQGRFCESLSMVAGVTMIQLSLLSYHNPTSRLSGGDCCDAGASGVCRDKCDNRFEICVSRPGSDVDMTLCSFFSANTTKIVDNSDQITFPSSLLMQDGSSLPNPLTISIPDTWGGVRFKVRVWDVDVVGEQEVDILTKNINYYPDPNLAYTIQWKPNLSGTGDRKLKTGMRVYCGDGYFGPRCHIYCADSATYTCEQFTGKKLCVPGWGGIECDEDIAECASSPCQQGGACINLVNSYRCECIPGTFGALCENNHNDCTSVECQNGGTCQDQLNDFQCTCTENFQGRFCESLSMVAGVTMIQLSLLSYHNPASRLSGGDCCDAGASEVCSDKCDNRFEICVSRPGSDVDMTLCSFFSANTTKIVDNSDQITFPSSLLMQDGSSLPNPLTISIPDAWGGVRFKVRVWDVDVVGEQEVDILTKNINFYPDPNLAYTVQWKPNLSGTGDRKLKTGMRVYCGDGSYGPRCHVYCTDSATYTCEPFTGKKLCVPGWGGIECDEDIAECASSPCQQGGACIDLVNSYRCECIPGTFGALCENNHNDCTSVECQNGGTCQDQLNDFQCTCTENFQGRFCESLSMVAGVTMIQLSLLSYHNPTSRLSGGDCCDAGASGVCRDKCDNRFEICVSRQGSDVDMTLCSFFSANTTKIVDNSDQITFPSSLLMQDGSSLPNPLTISIPDTWGGVRFKVRVWDVDVVGEQEVDILTKNINYYPDPNLAYTIQWKPNLSGTGDRKLKTGMRVYCGDGYFGPRCHIYCADSATYTCEQFTGKKLCVPGWGGIECDEDRAECASSPCQQGGACIDLVNSYRCECIPGTFGALCENNHNDCTSVECQNGGTCQDQLNDFQCTCTENFQGRFCEVLRGK</sequence>
<feature type="disulfide bond" evidence="12">
    <location>
        <begin position="851"/>
        <end position="860"/>
    </location>
</feature>
<dbReference type="SMART" id="SM00051">
    <property type="entry name" value="DSL"/>
    <property type="match status" value="4"/>
</dbReference>
<evidence type="ECO:0000256" key="5">
    <source>
        <dbReference type="ARBA" id="ARBA00022729"/>
    </source>
</evidence>
<dbReference type="GO" id="GO:0032502">
    <property type="term" value="P:developmental process"/>
    <property type="evidence" value="ECO:0007669"/>
    <property type="project" value="UniProtKB-ARBA"/>
</dbReference>
<evidence type="ECO:0000256" key="6">
    <source>
        <dbReference type="ARBA" id="ARBA00022737"/>
    </source>
</evidence>
<dbReference type="InParanoid" id="A0A7M7MYS9"/>
<feature type="domain" description="EGF-like" evidence="13">
    <location>
        <begin position="221"/>
        <end position="257"/>
    </location>
</feature>
<feature type="disulfide bond" evidence="12">
    <location>
        <begin position="1134"/>
        <end position="1143"/>
    </location>
</feature>
<dbReference type="Gene3D" id="2.60.40.3510">
    <property type="match status" value="4"/>
</dbReference>
<accession>A0A7M7MYS9</accession>
<dbReference type="PROSITE" id="PS01187">
    <property type="entry name" value="EGF_CA"/>
    <property type="match status" value="4"/>
</dbReference>
<dbReference type="GO" id="GO:0007219">
    <property type="term" value="P:Notch signaling pathway"/>
    <property type="evidence" value="ECO:0000318"/>
    <property type="project" value="GO_Central"/>
</dbReference>
<dbReference type="InterPro" id="IPR001881">
    <property type="entry name" value="EGF-like_Ca-bd_dom"/>
</dbReference>
<feature type="domain" description="EGF-like" evidence="13">
    <location>
        <begin position="542"/>
        <end position="578"/>
    </location>
</feature>
<evidence type="ECO:0000256" key="9">
    <source>
        <dbReference type="ARBA" id="ARBA00023136"/>
    </source>
</evidence>
<dbReference type="OrthoDB" id="283575at2759"/>
<feature type="domain" description="EGF-like" evidence="13">
    <location>
        <begin position="1070"/>
        <end position="1106"/>
    </location>
</feature>
<evidence type="ECO:0000256" key="4">
    <source>
        <dbReference type="ARBA" id="ARBA00022692"/>
    </source>
</evidence>
<evidence type="ECO:0000256" key="11">
    <source>
        <dbReference type="ARBA" id="ARBA00023180"/>
    </source>
</evidence>
<dbReference type="Pfam" id="PF00008">
    <property type="entry name" value="EGF"/>
    <property type="match status" value="6"/>
</dbReference>
<feature type="disulfide bond" evidence="12">
    <location>
        <begin position="813"/>
        <end position="822"/>
    </location>
</feature>
<dbReference type="InterPro" id="IPR000742">
    <property type="entry name" value="EGF"/>
</dbReference>
<feature type="domain" description="EGF-like" evidence="13">
    <location>
        <begin position="787"/>
        <end position="823"/>
    </location>
</feature>
<feature type="disulfide bond" evidence="12">
    <location>
        <begin position="568"/>
        <end position="577"/>
    </location>
</feature>
<reference evidence="15" key="1">
    <citation type="submission" date="2015-02" db="EMBL/GenBank/DDBJ databases">
        <title>Genome sequencing for Strongylocentrotus purpuratus.</title>
        <authorList>
            <person name="Murali S."/>
            <person name="Liu Y."/>
            <person name="Vee V."/>
            <person name="English A."/>
            <person name="Wang M."/>
            <person name="Skinner E."/>
            <person name="Han Y."/>
            <person name="Muzny D.M."/>
            <person name="Worley K.C."/>
            <person name="Gibbs R.A."/>
        </authorList>
    </citation>
    <scope>NUCLEOTIDE SEQUENCE</scope>
</reference>
<dbReference type="InterPro" id="IPR013032">
    <property type="entry name" value="EGF-like_CS"/>
</dbReference>
<dbReference type="SMART" id="SM00181">
    <property type="entry name" value="EGF"/>
    <property type="match status" value="8"/>
</dbReference>
<keyword evidence="2" id="KW-0217">Developmental protein</keyword>
<keyword evidence="8" id="KW-1133">Transmembrane helix</keyword>
<proteinExistence type="predicted"/>
<dbReference type="FunFam" id="2.10.25.10:FF:000004">
    <property type="entry name" value="Neurogenic locus notch 1"/>
    <property type="match status" value="1"/>
</dbReference>
<evidence type="ECO:0000313" key="15">
    <source>
        <dbReference type="Proteomes" id="UP000007110"/>
    </source>
</evidence>
<dbReference type="Proteomes" id="UP000007110">
    <property type="component" value="Unassembled WGS sequence"/>
</dbReference>
<dbReference type="PROSITE" id="PS00022">
    <property type="entry name" value="EGF_1"/>
    <property type="match status" value="8"/>
</dbReference>
<organism evidence="14 15">
    <name type="scientific">Strongylocentrotus purpuratus</name>
    <name type="common">Purple sea urchin</name>
    <dbReference type="NCBI Taxonomy" id="7668"/>
    <lineage>
        <taxon>Eukaryota</taxon>
        <taxon>Metazoa</taxon>
        <taxon>Echinodermata</taxon>
        <taxon>Eleutherozoa</taxon>
        <taxon>Echinozoa</taxon>
        <taxon>Echinoidea</taxon>
        <taxon>Euechinoidea</taxon>
        <taxon>Echinacea</taxon>
        <taxon>Camarodonta</taxon>
        <taxon>Echinidea</taxon>
        <taxon>Strongylocentrotidae</taxon>
        <taxon>Strongylocentrotus</taxon>
    </lineage>
</organism>
<feature type="disulfide bond" evidence="12">
    <location>
        <begin position="530"/>
        <end position="539"/>
    </location>
</feature>
<feature type="domain" description="EGF-like" evidence="13">
    <location>
        <begin position="825"/>
        <end position="861"/>
    </location>
</feature>